<sequence length="348" mass="40560">MEHVKVCRICLITDVKMFNLRSYPLCTYFETIIGGHPFSITAMPPYVCYVCVAHIQKYYNFRSKCLKGQTALYDIIQAKGVVMTDNIKQIDREALKLTSTLTKVHQNLTLVIKEDNVEIKDEPVTDIESKDHLSFDINIVKKEDIDDAEIDYPLPSASSSDDEELPVSVELDKRIPEINNRKISMNYQPVYQCNFCYKSFLEARVWKSHTAKHDPMDEENQIDDKLKRKRELTNERVKRHRKKKRTESQQQPTEEKQNKQIKENNAERKKALAKERSRRYREKKRLNVSKSVPRVDHDSQVPGLSHGIPPLVLINERTMIHDSQIAGTSTNMDVPLVIRENHRTTILR</sequence>
<organism evidence="1 2">
    <name type="scientific">Dendrolimus kikuchii</name>
    <dbReference type="NCBI Taxonomy" id="765133"/>
    <lineage>
        <taxon>Eukaryota</taxon>
        <taxon>Metazoa</taxon>
        <taxon>Ecdysozoa</taxon>
        <taxon>Arthropoda</taxon>
        <taxon>Hexapoda</taxon>
        <taxon>Insecta</taxon>
        <taxon>Pterygota</taxon>
        <taxon>Neoptera</taxon>
        <taxon>Endopterygota</taxon>
        <taxon>Lepidoptera</taxon>
        <taxon>Glossata</taxon>
        <taxon>Ditrysia</taxon>
        <taxon>Bombycoidea</taxon>
        <taxon>Lasiocampidae</taxon>
        <taxon>Dendrolimus</taxon>
    </lineage>
</organism>
<comment type="caution">
    <text evidence="1">The sequence shown here is derived from an EMBL/GenBank/DDBJ whole genome shotgun (WGS) entry which is preliminary data.</text>
</comment>
<protein>
    <submittedName>
        <fullName evidence="1">Uncharacterized protein</fullName>
    </submittedName>
</protein>
<accession>A0ACC1CUU2</accession>
<gene>
    <name evidence="1" type="ORF">K1T71_009444</name>
</gene>
<evidence type="ECO:0000313" key="1">
    <source>
        <dbReference type="EMBL" id="KAJ0175303.1"/>
    </source>
</evidence>
<name>A0ACC1CUU2_9NEOP</name>
<keyword evidence="2" id="KW-1185">Reference proteome</keyword>
<dbReference type="Proteomes" id="UP000824533">
    <property type="component" value="Linkage Group LG16"/>
</dbReference>
<proteinExistence type="predicted"/>
<reference evidence="1 2" key="1">
    <citation type="journal article" date="2021" name="Front. Genet.">
        <title>Chromosome-Level Genome Assembly Reveals Significant Gene Expansion in the Toll and IMD Signaling Pathways of Dendrolimus kikuchii.</title>
        <authorList>
            <person name="Zhou J."/>
            <person name="Wu P."/>
            <person name="Xiong Z."/>
            <person name="Liu N."/>
            <person name="Zhao N."/>
            <person name="Ji M."/>
            <person name="Qiu Y."/>
            <person name="Yang B."/>
        </authorList>
    </citation>
    <scope>NUCLEOTIDE SEQUENCE [LARGE SCALE GENOMIC DNA]</scope>
    <source>
        <strain evidence="1">Ann1</strain>
    </source>
</reference>
<dbReference type="EMBL" id="CM034402">
    <property type="protein sequence ID" value="KAJ0175303.1"/>
    <property type="molecule type" value="Genomic_DNA"/>
</dbReference>
<evidence type="ECO:0000313" key="2">
    <source>
        <dbReference type="Proteomes" id="UP000824533"/>
    </source>
</evidence>